<evidence type="ECO:0008006" key="3">
    <source>
        <dbReference type="Google" id="ProtNLM"/>
    </source>
</evidence>
<organism evidence="1 2">
    <name type="scientific">Dyella japonica DSM 16301</name>
    <dbReference type="NCBI Taxonomy" id="1440762"/>
    <lineage>
        <taxon>Bacteria</taxon>
        <taxon>Pseudomonadati</taxon>
        <taxon>Pseudomonadota</taxon>
        <taxon>Gammaproteobacteria</taxon>
        <taxon>Lysobacterales</taxon>
        <taxon>Rhodanobacteraceae</taxon>
        <taxon>Dyella</taxon>
    </lineage>
</organism>
<accession>A0A0G9H3K6</accession>
<dbReference type="PATRIC" id="fig|1440762.4.peg.3003"/>
<dbReference type="STRING" id="1440762.Y882_16395"/>
<sequence>MFGEGPPYVPNGHYYSPIAPKSEITRDDARIFRGVPDAIPGVDLRLEQQLTLLKELRQYYDDLPFSDHKQEGLRYHYVNPSYSYSDGIFLNAMLRHLRPDRVIEIGSGYTSAMFLDTNERWLGNGLQLTFIEPYPELLYSLLREGDRDGVTVYASRLQDVELSVFDALAAGDILFVDSTHVSRVGSDVNYIFFEILPRLKSGVFIHFHDIFFPFEYPKSWILEGRAWNEIYLLRAFLQFNAWFDLVLFNTLLEHKFPQYFEREMPLCLKNPGGSIWLRKR</sequence>
<name>A0A0G9H3K6_9GAMM</name>
<proteinExistence type="predicted"/>
<dbReference type="Pfam" id="PF13578">
    <property type="entry name" value="Methyltransf_24"/>
    <property type="match status" value="1"/>
</dbReference>
<dbReference type="Gene3D" id="3.40.50.150">
    <property type="entry name" value="Vaccinia Virus protein VP39"/>
    <property type="match status" value="1"/>
</dbReference>
<evidence type="ECO:0000313" key="2">
    <source>
        <dbReference type="Proteomes" id="UP000035481"/>
    </source>
</evidence>
<dbReference type="AlphaFoldDB" id="A0A0G9H3K6"/>
<protein>
    <recommendedName>
        <fullName evidence="3">Class I SAM-dependent methyltransferase</fullName>
    </recommendedName>
</protein>
<dbReference type="SUPFAM" id="SSF53335">
    <property type="entry name" value="S-adenosyl-L-methionine-dependent methyltransferases"/>
    <property type="match status" value="1"/>
</dbReference>
<gene>
    <name evidence="1" type="ORF">Y882_16395</name>
</gene>
<reference evidence="1 2" key="1">
    <citation type="journal article" date="2015" name="Antonie Van Leeuwenhoek">
        <title>A phylogenomic and molecular marker based taxonomic framework for the order Xanthomonadales: proposal to transfer the families Algiphilaceae and Solimonadaceae to the order Nevskiales ord. nov. and to create a new family within the order Xanthomonadales, the family Rhodanobacteraceae fam. nov., containing the genus Rhodanobacter and its closest relatives.</title>
        <authorList>
            <person name="Naushad S."/>
            <person name="Adeolu M."/>
            <person name="Wong S."/>
            <person name="Sohail M."/>
            <person name="Schellhorn H.E."/>
            <person name="Gupta R.S."/>
        </authorList>
    </citation>
    <scope>NUCLEOTIDE SEQUENCE [LARGE SCALE GENOMIC DNA]</scope>
    <source>
        <strain evidence="1 2">DSM 16301</strain>
    </source>
</reference>
<comment type="caution">
    <text evidence="1">The sequence shown here is derived from an EMBL/GenBank/DDBJ whole genome shotgun (WGS) entry which is preliminary data.</text>
</comment>
<dbReference type="OrthoDB" id="9795498at2"/>
<dbReference type="EMBL" id="JPLA01000049">
    <property type="protein sequence ID" value="KLD62282.1"/>
    <property type="molecule type" value="Genomic_DNA"/>
</dbReference>
<evidence type="ECO:0000313" key="1">
    <source>
        <dbReference type="EMBL" id="KLD62282.1"/>
    </source>
</evidence>
<dbReference type="Proteomes" id="UP000035481">
    <property type="component" value="Unassembled WGS sequence"/>
</dbReference>
<dbReference type="InterPro" id="IPR029063">
    <property type="entry name" value="SAM-dependent_MTases_sf"/>
</dbReference>